<evidence type="ECO:0000313" key="3">
    <source>
        <dbReference type="EMBL" id="GAS86705.1"/>
    </source>
</evidence>
<accession>A0A124DZ98</accession>
<dbReference type="FunFam" id="3.30.70.270:FF:000001">
    <property type="entry name" value="Diguanylate cyclase domain protein"/>
    <property type="match status" value="1"/>
</dbReference>
<proteinExistence type="predicted"/>
<feature type="transmembrane region" description="Helical" evidence="1">
    <location>
        <begin position="139"/>
        <end position="162"/>
    </location>
</feature>
<dbReference type="SMART" id="SM00267">
    <property type="entry name" value="GGDEF"/>
    <property type="match status" value="1"/>
</dbReference>
<dbReference type="STRING" id="146020.RMCB_0801"/>
<keyword evidence="4" id="KW-1185">Reference proteome</keyword>
<dbReference type="InterPro" id="IPR043128">
    <property type="entry name" value="Rev_trsase/Diguanyl_cyclase"/>
</dbReference>
<reference evidence="4" key="2">
    <citation type="submission" date="2016-02" db="EMBL/GenBank/DDBJ databases">
        <title>Draft genome sequence of five rapidly growing Mycobacterium species.</title>
        <authorList>
            <person name="Katahira K."/>
            <person name="Gotou Y."/>
            <person name="Iida K."/>
            <person name="Ogura Y."/>
            <person name="Hayashi T."/>
        </authorList>
    </citation>
    <scope>NUCLEOTIDE SEQUENCE [LARGE SCALE GENOMIC DNA]</scope>
    <source>
        <strain evidence="4">JCM15654</strain>
    </source>
</reference>
<sequence length="341" mass="36438">MPTTAAFASSIHGVFFPTAMALLADGLLRRIGERLSRRTVIGYLVVMVMVVWYFAYVSPLLVGRVVTQNLVTALLFLTVAHRLRRHAPKTGPDRAALIATLLLAAALTIGVLVAPFSAIPRELVTRADLDSYMQSNLELCLIVSSTIVLPACMITLLAVTVVDMVQELRSQRDRDELTGLLNRRGFNRHAETTLASADRCALILADLDHFKAVNDTLGHAGGDRVLIAFARILTGSPTGPLVGRIGGEEFAVLLPHVGVESAVDWAESVRGRMADQAGEFGSALTTVTASFGIAAVDVRAQLTDMLDAADKALYRAKAGGRNQTAVSSCSVVPPDRLDPLA</sequence>
<dbReference type="PROSITE" id="PS50887">
    <property type="entry name" value="GGDEF"/>
    <property type="match status" value="1"/>
</dbReference>
<feature type="domain" description="GGDEF" evidence="2">
    <location>
        <begin position="198"/>
        <end position="329"/>
    </location>
</feature>
<evidence type="ECO:0000256" key="1">
    <source>
        <dbReference type="SAM" id="Phobius"/>
    </source>
</evidence>
<dbReference type="CDD" id="cd01949">
    <property type="entry name" value="GGDEF"/>
    <property type="match status" value="1"/>
</dbReference>
<name>A0A124DZ98_9MYCO</name>
<keyword evidence="1" id="KW-1133">Transmembrane helix</keyword>
<feature type="transmembrane region" description="Helical" evidence="1">
    <location>
        <begin position="6"/>
        <end position="28"/>
    </location>
</feature>
<comment type="caution">
    <text evidence="3">The sequence shown here is derived from an EMBL/GenBank/DDBJ whole genome shotgun (WGS) entry which is preliminary data.</text>
</comment>
<dbReference type="PANTHER" id="PTHR45138">
    <property type="entry name" value="REGULATORY COMPONENTS OF SENSORY TRANSDUCTION SYSTEM"/>
    <property type="match status" value="1"/>
</dbReference>
<dbReference type="InterPro" id="IPR029787">
    <property type="entry name" value="Nucleotide_cyclase"/>
</dbReference>
<dbReference type="PANTHER" id="PTHR45138:SF24">
    <property type="entry name" value="DIGUANYLATE CYCLASE DGCC-RELATED"/>
    <property type="match status" value="1"/>
</dbReference>
<dbReference type="InterPro" id="IPR050469">
    <property type="entry name" value="Diguanylate_Cyclase"/>
</dbReference>
<dbReference type="AlphaFoldDB" id="A0A124DZ98"/>
<protein>
    <submittedName>
        <fullName evidence="3">Diguanylate cyclase</fullName>
    </submittedName>
</protein>
<dbReference type="EMBL" id="BCSX01000007">
    <property type="protein sequence ID" value="GAS86705.1"/>
    <property type="molecule type" value="Genomic_DNA"/>
</dbReference>
<dbReference type="Gene3D" id="3.30.70.270">
    <property type="match status" value="1"/>
</dbReference>
<keyword evidence="1" id="KW-0472">Membrane</keyword>
<dbReference type="InterPro" id="IPR000160">
    <property type="entry name" value="GGDEF_dom"/>
</dbReference>
<evidence type="ECO:0000259" key="2">
    <source>
        <dbReference type="PROSITE" id="PS50887"/>
    </source>
</evidence>
<dbReference type="GO" id="GO:0052621">
    <property type="term" value="F:diguanylate cyclase activity"/>
    <property type="evidence" value="ECO:0007669"/>
    <property type="project" value="TreeGrafter"/>
</dbReference>
<feature type="transmembrane region" description="Helical" evidence="1">
    <location>
        <begin position="95"/>
        <end position="119"/>
    </location>
</feature>
<keyword evidence="1" id="KW-0812">Transmembrane</keyword>
<dbReference type="Pfam" id="PF00990">
    <property type="entry name" value="GGDEF"/>
    <property type="match status" value="1"/>
</dbReference>
<dbReference type="NCBIfam" id="TIGR00254">
    <property type="entry name" value="GGDEF"/>
    <property type="match status" value="1"/>
</dbReference>
<dbReference type="GO" id="GO:0005886">
    <property type="term" value="C:plasma membrane"/>
    <property type="evidence" value="ECO:0007669"/>
    <property type="project" value="TreeGrafter"/>
</dbReference>
<dbReference type="GO" id="GO:0043709">
    <property type="term" value="P:cell adhesion involved in single-species biofilm formation"/>
    <property type="evidence" value="ECO:0007669"/>
    <property type="project" value="TreeGrafter"/>
</dbReference>
<dbReference type="Proteomes" id="UP000069620">
    <property type="component" value="Unassembled WGS sequence"/>
</dbReference>
<organism evidence="3 4">
    <name type="scientific">Mycolicibacterium brisbanense</name>
    <dbReference type="NCBI Taxonomy" id="146020"/>
    <lineage>
        <taxon>Bacteria</taxon>
        <taxon>Bacillati</taxon>
        <taxon>Actinomycetota</taxon>
        <taxon>Actinomycetes</taxon>
        <taxon>Mycobacteriales</taxon>
        <taxon>Mycobacteriaceae</taxon>
        <taxon>Mycolicibacterium</taxon>
    </lineage>
</organism>
<feature type="transmembrane region" description="Helical" evidence="1">
    <location>
        <begin position="40"/>
        <end position="59"/>
    </location>
</feature>
<dbReference type="SUPFAM" id="SSF55073">
    <property type="entry name" value="Nucleotide cyclase"/>
    <property type="match status" value="1"/>
</dbReference>
<dbReference type="GO" id="GO:1902201">
    <property type="term" value="P:negative regulation of bacterial-type flagellum-dependent cell motility"/>
    <property type="evidence" value="ECO:0007669"/>
    <property type="project" value="TreeGrafter"/>
</dbReference>
<gene>
    <name evidence="3" type="ORF">RMCB_0801</name>
</gene>
<reference evidence="4" key="1">
    <citation type="journal article" date="2016" name="Genome Announc.">
        <title>Draft Genome Sequences of Five Rapidly Growing Mycobacterium Species, M. thermoresistibile, M. fortuitum subsp. acetamidolyticum, M. canariasense, M. brisbanense, and M. novocastrense.</title>
        <authorList>
            <person name="Katahira K."/>
            <person name="Ogura Y."/>
            <person name="Gotoh Y."/>
            <person name="Hayashi T."/>
        </authorList>
    </citation>
    <scope>NUCLEOTIDE SEQUENCE [LARGE SCALE GENOMIC DNA]</scope>
    <source>
        <strain evidence="4">JCM15654</strain>
    </source>
</reference>
<evidence type="ECO:0000313" key="4">
    <source>
        <dbReference type="Proteomes" id="UP000069620"/>
    </source>
</evidence>